<dbReference type="PRINTS" id="PR00096">
    <property type="entry name" value="GATASE"/>
</dbReference>
<dbReference type="EC" id="6.3.5.5" evidence="10"/>
<keyword evidence="3 10" id="KW-0436">Ligase</keyword>
<comment type="catalytic activity">
    <reaction evidence="8 10">
        <text>hydrogencarbonate + L-glutamine + 2 ATP + H2O = carbamoyl phosphate + L-glutamate + 2 ADP + phosphate + 2 H(+)</text>
        <dbReference type="Rhea" id="RHEA:18633"/>
        <dbReference type="ChEBI" id="CHEBI:15377"/>
        <dbReference type="ChEBI" id="CHEBI:15378"/>
        <dbReference type="ChEBI" id="CHEBI:17544"/>
        <dbReference type="ChEBI" id="CHEBI:29985"/>
        <dbReference type="ChEBI" id="CHEBI:30616"/>
        <dbReference type="ChEBI" id="CHEBI:43474"/>
        <dbReference type="ChEBI" id="CHEBI:58228"/>
        <dbReference type="ChEBI" id="CHEBI:58359"/>
        <dbReference type="ChEBI" id="CHEBI:456216"/>
        <dbReference type="EC" id="6.3.5.5"/>
    </reaction>
</comment>
<dbReference type="Gene3D" id="3.40.50.880">
    <property type="match status" value="1"/>
</dbReference>
<dbReference type="NCBIfam" id="TIGR01368">
    <property type="entry name" value="CPSaseIIsmall"/>
    <property type="match status" value="1"/>
</dbReference>
<comment type="subcellular location">
    <subcellularLocation>
        <location evidence="10">Plastid</location>
        <location evidence="10">Chloroplast</location>
    </subcellularLocation>
</comment>
<dbReference type="SUPFAM" id="SSF52317">
    <property type="entry name" value="Class I glutamine amidotransferase-like"/>
    <property type="match status" value="1"/>
</dbReference>
<evidence type="ECO:0000256" key="9">
    <source>
        <dbReference type="ARBA" id="ARBA00049285"/>
    </source>
</evidence>
<feature type="active site" evidence="10">
    <location>
        <position position="367"/>
    </location>
</feature>
<evidence type="ECO:0000256" key="4">
    <source>
        <dbReference type="ARBA" id="ARBA00022741"/>
    </source>
</evidence>
<dbReference type="InterPro" id="IPR035686">
    <property type="entry name" value="CPSase_GATase1"/>
</dbReference>
<dbReference type="HAMAP" id="MF_01209">
    <property type="entry name" value="CPSase_S_chain"/>
    <property type="match status" value="1"/>
</dbReference>
<comment type="pathway">
    <text evidence="1 10">Amino-acid biosynthesis; L-arginine biosynthesis; carbamoyl phosphate from bicarbonate: step 1/1.</text>
</comment>
<dbReference type="PRINTS" id="PR00099">
    <property type="entry name" value="CPSGATASE"/>
</dbReference>
<evidence type="ECO:0000256" key="1">
    <source>
        <dbReference type="ARBA" id="ARBA00005077"/>
    </source>
</evidence>
<dbReference type="Pfam" id="PF00988">
    <property type="entry name" value="CPSase_sm_chain"/>
    <property type="match status" value="1"/>
</dbReference>
<feature type="binding site" evidence="10">
    <location>
        <position position="321"/>
    </location>
    <ligand>
        <name>L-glutamine</name>
        <dbReference type="ChEBI" id="CHEBI:58359"/>
    </ligand>
</feature>
<dbReference type="AlphaFoldDB" id="A0A1Z1MH66"/>
<dbReference type="GO" id="GO:0009507">
    <property type="term" value="C:chloroplast"/>
    <property type="evidence" value="ECO:0007669"/>
    <property type="project" value="UniProtKB-SubCell"/>
</dbReference>
<dbReference type="InterPro" id="IPR006274">
    <property type="entry name" value="CarbamoylP_synth_ssu"/>
</dbReference>
<protein>
    <recommendedName>
        <fullName evidence="10">Carbamoyl phosphate synthase small chain</fullName>
        <ecNumber evidence="10">6.3.5.5</ecNumber>
    </recommendedName>
    <alternativeName>
        <fullName evidence="10">Carbamoyl phosphate synthetase glutamine chain</fullName>
    </alternativeName>
</protein>
<feature type="active site" evidence="10">
    <location>
        <position position="369"/>
    </location>
</feature>
<feature type="binding site" evidence="10">
    <location>
        <position position="320"/>
    </location>
    <ligand>
        <name>L-glutamine</name>
        <dbReference type="ChEBI" id="CHEBI:58359"/>
    </ligand>
</feature>
<dbReference type="UniPathway" id="UPA00068">
    <property type="reaction ID" value="UER00171"/>
</dbReference>
<keyword evidence="10" id="KW-0055">Arginine biosynthesis</keyword>
<feature type="binding site" evidence="10">
    <location>
        <position position="318"/>
    </location>
    <ligand>
        <name>L-glutamine</name>
        <dbReference type="ChEBI" id="CHEBI:58359"/>
    </ligand>
</feature>
<dbReference type="NCBIfam" id="NF009475">
    <property type="entry name" value="PRK12838.1"/>
    <property type="match status" value="1"/>
</dbReference>
<evidence type="ECO:0000256" key="2">
    <source>
        <dbReference type="ARBA" id="ARBA00007800"/>
    </source>
</evidence>
<feature type="region of interest" description="CPSase" evidence="10">
    <location>
        <begin position="1"/>
        <end position="185"/>
    </location>
</feature>
<dbReference type="SMART" id="SM01097">
    <property type="entry name" value="CPSase_sm_chain"/>
    <property type="match status" value="1"/>
</dbReference>
<feature type="domain" description="Carbamoyl-phosphate synthase small subunit N-terminal" evidence="11">
    <location>
        <begin position="6"/>
        <end position="136"/>
    </location>
</feature>
<comment type="pathway">
    <text evidence="10">Pyrimidine metabolism; UMP biosynthesis via de novo pathway; (S)-dihydroorotate from bicarbonate: step 1/3.</text>
</comment>
<dbReference type="InterPro" id="IPR029062">
    <property type="entry name" value="Class_I_gatase-like"/>
</dbReference>
<dbReference type="InterPro" id="IPR036480">
    <property type="entry name" value="CarbP_synth_ssu_N_sf"/>
</dbReference>
<geneLocation type="chloroplast" evidence="12"/>
<dbReference type="Gene3D" id="3.50.30.20">
    <property type="entry name" value="Carbamoyl-phosphate synthase small subunit, N-terminal domain"/>
    <property type="match status" value="1"/>
</dbReference>
<comment type="catalytic activity">
    <reaction evidence="9 10">
        <text>L-glutamine + H2O = L-glutamate + NH4(+)</text>
        <dbReference type="Rhea" id="RHEA:15889"/>
        <dbReference type="ChEBI" id="CHEBI:15377"/>
        <dbReference type="ChEBI" id="CHEBI:28938"/>
        <dbReference type="ChEBI" id="CHEBI:29985"/>
        <dbReference type="ChEBI" id="CHEBI:58359"/>
    </reaction>
</comment>
<dbReference type="GO" id="GO:0006541">
    <property type="term" value="P:glutamine metabolic process"/>
    <property type="evidence" value="ECO:0007669"/>
    <property type="project" value="InterPro"/>
</dbReference>
<evidence type="ECO:0000256" key="7">
    <source>
        <dbReference type="ARBA" id="ARBA00044031"/>
    </source>
</evidence>
<dbReference type="GO" id="GO:0004359">
    <property type="term" value="F:glutaminase activity"/>
    <property type="evidence" value="ECO:0007669"/>
    <property type="project" value="RHEA"/>
</dbReference>
<reference evidence="12" key="1">
    <citation type="journal article" date="2017" name="J. Phycol.">
        <title>Analysis of chloroplast genomes and a supermatrix inform reclassification of the Rhodomelaceae (Rhodophyta).</title>
        <authorList>
            <person name="Diaz-Tapia P."/>
            <person name="Maggs C.A."/>
            <person name="West J.A."/>
            <person name="Verbruggen H."/>
        </authorList>
    </citation>
    <scope>NUCLEOTIDE SEQUENCE</scope>
    <source>
        <strain evidence="12">PD888</strain>
    </source>
</reference>
<organism evidence="12">
    <name type="scientific">Dasya naccarioides</name>
    <dbReference type="NCBI Taxonomy" id="2007180"/>
    <lineage>
        <taxon>Eukaryota</taxon>
        <taxon>Rhodophyta</taxon>
        <taxon>Florideophyceae</taxon>
        <taxon>Rhodymeniophycidae</taxon>
        <taxon>Ceramiales</taxon>
        <taxon>Dasyaceae</taxon>
        <taxon>Dasya</taxon>
    </lineage>
</organism>
<name>A0A1Z1MH66_9FLOR</name>
<dbReference type="Pfam" id="PF00117">
    <property type="entry name" value="GATase"/>
    <property type="match status" value="1"/>
</dbReference>
<dbReference type="CDD" id="cd01744">
    <property type="entry name" value="GATase1_CPSase"/>
    <property type="match status" value="1"/>
</dbReference>
<keyword evidence="6 10" id="KW-0315">Glutamine amidotransferase</keyword>
<dbReference type="InterPro" id="IPR017926">
    <property type="entry name" value="GATASE"/>
</dbReference>
<dbReference type="UniPathway" id="UPA00070">
    <property type="reaction ID" value="UER00115"/>
</dbReference>
<comment type="similarity">
    <text evidence="2 10">Belongs to the CarA family.</text>
</comment>
<feature type="binding site" evidence="10">
    <location>
        <position position="251"/>
    </location>
    <ligand>
        <name>L-glutamine</name>
        <dbReference type="ChEBI" id="CHEBI:58359"/>
    </ligand>
</feature>
<keyword evidence="5 10" id="KW-0067">ATP-binding</keyword>
<dbReference type="PANTHER" id="PTHR43418:SF7">
    <property type="entry name" value="CARBAMOYL-PHOSPHATE SYNTHASE SMALL CHAIN"/>
    <property type="match status" value="1"/>
</dbReference>
<feature type="active site" description="Nucleophile" evidence="10">
    <location>
        <position position="278"/>
    </location>
</feature>
<dbReference type="SUPFAM" id="SSF52021">
    <property type="entry name" value="Carbamoyl phosphate synthetase, small subunit N-terminal domain"/>
    <property type="match status" value="1"/>
</dbReference>
<keyword evidence="12" id="KW-0150">Chloroplast</keyword>
<comment type="function">
    <text evidence="10">Small subunit of the glutamine-dependent carbamoyl phosphate synthetase (CPSase). CPSase catalyzes the formation of carbamoyl phosphate from the ammonia moiety of glutamine, carbonate, and phosphate donated by ATP, constituting the first step of 2 biosynthetic pathways, one leading to arginine and/or urea and the other to pyrimidine nucleotides. The small subunit (glutamine amidotransferase) binds and cleaves glutamine to supply the large subunit with the substrate ammonia.</text>
</comment>
<keyword evidence="10" id="KW-0028">Amino-acid biosynthesis</keyword>
<comment type="subunit">
    <text evidence="7">Heterodimer composed of 2 chains; the small (or glutamine) chain promotes the hydrolysis of glutamine to ammonia, which is used by the large (or ammonia) chain to synthesize carbamoyl phosphate.</text>
</comment>
<proteinExistence type="inferred from homology"/>
<dbReference type="PRINTS" id="PR00097">
    <property type="entry name" value="ANTSNTHASEII"/>
</dbReference>
<evidence type="ECO:0000256" key="6">
    <source>
        <dbReference type="ARBA" id="ARBA00022962"/>
    </source>
</evidence>
<dbReference type="RefSeq" id="YP_009395908.1">
    <property type="nucleotide sequence ID" value="NC_035280.1"/>
</dbReference>
<evidence type="ECO:0000256" key="8">
    <source>
        <dbReference type="ARBA" id="ARBA00048816"/>
    </source>
</evidence>
<evidence type="ECO:0000256" key="3">
    <source>
        <dbReference type="ARBA" id="ARBA00022598"/>
    </source>
</evidence>
<dbReference type="GO" id="GO:0006207">
    <property type="term" value="P:'de novo' pyrimidine nucleobase biosynthetic process"/>
    <property type="evidence" value="ECO:0007669"/>
    <property type="project" value="InterPro"/>
</dbReference>
<evidence type="ECO:0000256" key="5">
    <source>
        <dbReference type="ARBA" id="ARBA00022840"/>
    </source>
</evidence>
<feature type="binding site" evidence="10">
    <location>
        <position position="279"/>
    </location>
    <ligand>
        <name>L-glutamine</name>
        <dbReference type="ChEBI" id="CHEBI:58359"/>
    </ligand>
</feature>
<accession>A0A1Z1MH66</accession>
<gene>
    <name evidence="10 12" type="primary">carA</name>
</gene>
<dbReference type="EMBL" id="MF101436">
    <property type="protein sequence ID" value="ARW65094.1"/>
    <property type="molecule type" value="Genomic_DNA"/>
</dbReference>
<comment type="subunit">
    <text evidence="10">Composed of two chains; the small (or glutamine) chain promotes the hydrolysis of glutamine to ammonia, which is used by the large (or ammonia) chain to synthesize carbamoyl phosphate. Tetramer of heterodimers (alpha,beta)4.</text>
</comment>
<feature type="binding site" evidence="10">
    <location>
        <position position="249"/>
    </location>
    <ligand>
        <name>L-glutamine</name>
        <dbReference type="ChEBI" id="CHEBI:58359"/>
    </ligand>
</feature>
<sequence>MLNKFYPAFLCLEDYTLLKGWSFFDPVISSGEIVFNTGMTGYQEIITDPSYSGQIILFTYPELGNTGLNNQDNESKFIHVKGIIAKNISTFSSNWRSNISLKEYIIKKKIPHIFGVDTRALTCYLRLQGVMKGYISNKILQTPKHNCLFNQFNFDLVKKVTNFKVYLLSYLNSVYFSNLYSHLNYKLIKYNDFLFHQNNINIVVIDFGIKHNILSRLLFYKCNIYVMPATSNYNQILNYKPNGIILSNGPGDPLIVSYAVNTIKKLIRYSNIPIFGICMGHQLLNLALGGTTFKLKFGHRGLNHPSGLSQYSEITSQNHGFAIQSKFFQMNNINNNDILKITHLNLNDLTIGGIKHKKKPIFSVQYHPEASPGPHDSDYLFHAFVKLIVNIKKYNNH</sequence>
<dbReference type="InterPro" id="IPR002474">
    <property type="entry name" value="CarbamoylP_synth_ssu_N"/>
</dbReference>
<dbReference type="GO" id="GO:0004088">
    <property type="term" value="F:carbamoyl-phosphate synthase (glutamine-hydrolyzing) activity"/>
    <property type="evidence" value="ECO:0007669"/>
    <property type="project" value="UniProtKB-UniRule"/>
</dbReference>
<keyword evidence="4 10" id="KW-0547">Nucleotide-binding</keyword>
<dbReference type="PANTHER" id="PTHR43418">
    <property type="entry name" value="MULTIFUNCTIONAL TRYPTOPHAN BIOSYNTHESIS PROTEIN-RELATED"/>
    <property type="match status" value="1"/>
</dbReference>
<dbReference type="GO" id="GO:0006526">
    <property type="term" value="P:L-arginine biosynthetic process"/>
    <property type="evidence" value="ECO:0007669"/>
    <property type="project" value="UniProtKB-UniRule"/>
</dbReference>
<evidence type="ECO:0000256" key="10">
    <source>
        <dbReference type="HAMAP-Rule" id="MF_01209"/>
    </source>
</evidence>
<evidence type="ECO:0000313" key="12">
    <source>
        <dbReference type="EMBL" id="ARW65094.1"/>
    </source>
</evidence>
<feature type="binding site" evidence="10">
    <location>
        <position position="50"/>
    </location>
    <ligand>
        <name>L-glutamine</name>
        <dbReference type="ChEBI" id="CHEBI:58359"/>
    </ligand>
</feature>
<dbReference type="PROSITE" id="PS51273">
    <property type="entry name" value="GATASE_TYPE_1"/>
    <property type="match status" value="1"/>
</dbReference>
<dbReference type="GeneID" id="33358016"/>
<keyword evidence="10" id="KW-0665">Pyrimidine biosynthesis</keyword>
<dbReference type="GO" id="GO:0005524">
    <property type="term" value="F:ATP binding"/>
    <property type="evidence" value="ECO:0007669"/>
    <property type="project" value="UniProtKB-UniRule"/>
</dbReference>
<dbReference type="InterPro" id="IPR050472">
    <property type="entry name" value="Anth_synth/Amidotransfase"/>
</dbReference>
<dbReference type="GO" id="GO:0044205">
    <property type="term" value="P:'de novo' UMP biosynthetic process"/>
    <property type="evidence" value="ECO:0007669"/>
    <property type="project" value="UniProtKB-UniRule"/>
</dbReference>
<feature type="binding site" evidence="10">
    <location>
        <position position="282"/>
    </location>
    <ligand>
        <name>L-glutamine</name>
        <dbReference type="ChEBI" id="CHEBI:58359"/>
    </ligand>
</feature>
<keyword evidence="12" id="KW-0934">Plastid</keyword>
<evidence type="ECO:0000259" key="11">
    <source>
        <dbReference type="SMART" id="SM01097"/>
    </source>
</evidence>